<dbReference type="InterPro" id="IPR008710">
    <property type="entry name" value="Nicastrin"/>
</dbReference>
<evidence type="ECO:0000256" key="7">
    <source>
        <dbReference type="ARBA" id="ARBA00022989"/>
    </source>
</evidence>
<dbReference type="Gramene" id="Kaladp0032s0197.1.v1.1">
    <property type="protein sequence ID" value="Kaladp0032s0197.1.v1.1.CDS.1"/>
    <property type="gene ID" value="Kaladp0032s0197.v1.1"/>
</dbReference>
<protein>
    <recommendedName>
        <fullName evidence="3">Nicastrin</fullName>
    </recommendedName>
</protein>
<keyword evidence="5 11" id="KW-0732">Signal</keyword>
<evidence type="ECO:0000313" key="13">
    <source>
        <dbReference type="EnsemblPlants" id="Kaladp0032s0197.1.v1.1.CDS.1"/>
    </source>
</evidence>
<dbReference type="SUPFAM" id="SSF53187">
    <property type="entry name" value="Zn-dependent exopeptidases"/>
    <property type="match status" value="1"/>
</dbReference>
<sequence length="667" mass="72356">MKSASPPPLCLFFLLLLLLAVSSLSQLTTTNQMRSVPDLERAMYAAVDGYPCVRLLNLSGEIGCANPGRYKVIAPITKFKLGHNLTRPSALLVSLSDFETLFAKVLSDRSFSENVAGVLVEAVGANLSTGFSPDDKFPLSEFAPYRSGVGYEWNPVGSGLMWRSFDFPVFLLSESSSVMLQEVAEEEGDKDRRKDHTENVVELNVVMQTTKAGTRDSGSCLREGSCLPLGGYSVWSSPSPVSTLGQKRLVMAVASMDSASFFRDASIGAESSLSGMISLLAAVDALSHLSGLDKLDRDMVFLVLNGESWSYLGSRRFLLELDLQSDFVRGLNSSLIDMVVELGSIGKSINNKSFFAHKTRDSILVNETVNALNQAKDSLKSKAIDITAASASNPGIPPSSLMAFSKKNPLTSGIVLEDFDAAFSNKFYHSHLDDISNVNTTSIVAAASLVARTMYILASGNNSRSDLALNSINVNVSLVEELMGCLLSCNPGLNCELVTSYIMPSSQCPSSYVGVMLDHPMANPDSQYVLDDARFIWNFLADKTSGLGLSQGSCPCSQADQICIQGETKGKGVCVASTTRYVPAYSTRLKFEAGAWNLMEHDSSDSMGTVDPVWTESNWDAIEIRVYRVQNAEYDRFVLFGGISVTVLTFILILSTEAFFTKTLKRD</sequence>
<dbReference type="Pfam" id="PF18266">
    <property type="entry name" value="Ncstrn_small"/>
    <property type="match status" value="1"/>
</dbReference>
<dbReference type="Pfam" id="PF05450">
    <property type="entry name" value="Nicastrin"/>
    <property type="match status" value="1"/>
</dbReference>
<dbReference type="GO" id="GO:0016485">
    <property type="term" value="P:protein processing"/>
    <property type="evidence" value="ECO:0007669"/>
    <property type="project" value="InterPro"/>
</dbReference>
<dbReference type="GO" id="GO:0007219">
    <property type="term" value="P:Notch signaling pathway"/>
    <property type="evidence" value="ECO:0007669"/>
    <property type="project" value="UniProtKB-KW"/>
</dbReference>
<proteinExistence type="inferred from homology"/>
<accession>A0A7N0TBR3</accession>
<comment type="subcellular location">
    <subcellularLocation>
        <location evidence="1">Membrane</location>
        <topology evidence="1">Single-pass type I membrane protein</topology>
    </subcellularLocation>
</comment>
<dbReference type="PANTHER" id="PTHR21092:SF0">
    <property type="entry name" value="NICASTRIN"/>
    <property type="match status" value="1"/>
</dbReference>
<evidence type="ECO:0000259" key="12">
    <source>
        <dbReference type="Pfam" id="PF18266"/>
    </source>
</evidence>
<evidence type="ECO:0000313" key="14">
    <source>
        <dbReference type="Proteomes" id="UP000594263"/>
    </source>
</evidence>
<evidence type="ECO:0000256" key="5">
    <source>
        <dbReference type="ARBA" id="ARBA00022729"/>
    </source>
</evidence>
<feature type="chain" id="PRO_5029858256" description="Nicastrin" evidence="11">
    <location>
        <begin position="26"/>
        <end position="667"/>
    </location>
</feature>
<evidence type="ECO:0000256" key="8">
    <source>
        <dbReference type="ARBA" id="ARBA00023136"/>
    </source>
</evidence>
<dbReference type="InterPro" id="IPR041084">
    <property type="entry name" value="Ncstrn_small"/>
</dbReference>
<evidence type="ECO:0000256" key="1">
    <source>
        <dbReference type="ARBA" id="ARBA00004479"/>
    </source>
</evidence>
<evidence type="ECO:0000256" key="9">
    <source>
        <dbReference type="ARBA" id="ARBA00023180"/>
    </source>
</evidence>
<keyword evidence="14" id="KW-1185">Reference proteome</keyword>
<evidence type="ECO:0000256" key="11">
    <source>
        <dbReference type="SAM" id="SignalP"/>
    </source>
</evidence>
<feature type="signal peptide" evidence="11">
    <location>
        <begin position="1"/>
        <end position="25"/>
    </location>
</feature>
<feature type="domain" description="Nicastrin small lobe" evidence="12">
    <location>
        <begin position="51"/>
        <end position="209"/>
    </location>
</feature>
<keyword evidence="8 10" id="KW-0472">Membrane</keyword>
<name>A0A7N0TBR3_KALFE</name>
<keyword evidence="4 10" id="KW-0812">Transmembrane</keyword>
<dbReference type="GO" id="GO:0005886">
    <property type="term" value="C:plasma membrane"/>
    <property type="evidence" value="ECO:0007669"/>
    <property type="project" value="TreeGrafter"/>
</dbReference>
<dbReference type="Proteomes" id="UP000594263">
    <property type="component" value="Unplaced"/>
</dbReference>
<keyword evidence="7 10" id="KW-1133">Transmembrane helix</keyword>
<evidence type="ECO:0000256" key="10">
    <source>
        <dbReference type="SAM" id="Phobius"/>
    </source>
</evidence>
<evidence type="ECO:0000256" key="3">
    <source>
        <dbReference type="ARBA" id="ARBA00015303"/>
    </source>
</evidence>
<keyword evidence="9" id="KW-0325">Glycoprotein</keyword>
<comment type="similarity">
    <text evidence="2">Belongs to the nicastrin family.</text>
</comment>
<dbReference type="PANTHER" id="PTHR21092">
    <property type="entry name" value="NICASTRIN"/>
    <property type="match status" value="1"/>
</dbReference>
<keyword evidence="6" id="KW-0914">Notch signaling pathway</keyword>
<dbReference type="OMA" id="ECVYPGV"/>
<dbReference type="EnsemblPlants" id="Kaladp0032s0197.1.v1.1">
    <property type="protein sequence ID" value="Kaladp0032s0197.1.v1.1.CDS.1"/>
    <property type="gene ID" value="Kaladp0032s0197.v1.1"/>
</dbReference>
<reference evidence="13" key="1">
    <citation type="submission" date="2021-01" db="UniProtKB">
        <authorList>
            <consortium name="EnsemblPlants"/>
        </authorList>
    </citation>
    <scope>IDENTIFICATION</scope>
</reference>
<evidence type="ECO:0000256" key="4">
    <source>
        <dbReference type="ARBA" id="ARBA00022692"/>
    </source>
</evidence>
<dbReference type="AlphaFoldDB" id="A0A7N0TBR3"/>
<evidence type="ECO:0000256" key="6">
    <source>
        <dbReference type="ARBA" id="ARBA00022976"/>
    </source>
</evidence>
<feature type="transmembrane region" description="Helical" evidence="10">
    <location>
        <begin position="637"/>
        <end position="660"/>
    </location>
</feature>
<organism evidence="13 14">
    <name type="scientific">Kalanchoe fedtschenkoi</name>
    <name type="common">Lavender scallops</name>
    <name type="synonym">South American air plant</name>
    <dbReference type="NCBI Taxonomy" id="63787"/>
    <lineage>
        <taxon>Eukaryota</taxon>
        <taxon>Viridiplantae</taxon>
        <taxon>Streptophyta</taxon>
        <taxon>Embryophyta</taxon>
        <taxon>Tracheophyta</taxon>
        <taxon>Spermatophyta</taxon>
        <taxon>Magnoliopsida</taxon>
        <taxon>eudicotyledons</taxon>
        <taxon>Gunneridae</taxon>
        <taxon>Pentapetalae</taxon>
        <taxon>Saxifragales</taxon>
        <taxon>Crassulaceae</taxon>
        <taxon>Kalanchoe</taxon>
    </lineage>
</organism>
<dbReference type="Gene3D" id="3.40.630.10">
    <property type="entry name" value="Zn peptidases"/>
    <property type="match status" value="1"/>
</dbReference>
<evidence type="ECO:0000256" key="2">
    <source>
        <dbReference type="ARBA" id="ARBA00007717"/>
    </source>
</evidence>